<accession>A0ABQ0A444</accession>
<dbReference type="EMBL" id="BAABWN010000001">
    <property type="protein sequence ID" value="GAA6166430.1"/>
    <property type="molecule type" value="Genomic_DNA"/>
</dbReference>
<keyword evidence="4 8" id="KW-0227">DNA damage</keyword>
<dbReference type="SUPFAM" id="SSF50249">
    <property type="entry name" value="Nucleic acid-binding proteins"/>
    <property type="match status" value="1"/>
</dbReference>
<name>A0ABQ0A444_9GAMM</name>
<evidence type="ECO:0000256" key="2">
    <source>
        <dbReference type="ARBA" id="ARBA00007452"/>
    </source>
</evidence>
<keyword evidence="5 8" id="KW-0233">DNA recombination</keyword>
<organism evidence="10 11">
    <name type="scientific">Sessilibacter corallicola</name>
    <dbReference type="NCBI Taxonomy" id="2904075"/>
    <lineage>
        <taxon>Bacteria</taxon>
        <taxon>Pseudomonadati</taxon>
        <taxon>Pseudomonadota</taxon>
        <taxon>Gammaproteobacteria</taxon>
        <taxon>Cellvibrionales</taxon>
        <taxon>Cellvibrionaceae</taxon>
        <taxon>Sessilibacter</taxon>
    </lineage>
</organism>
<dbReference type="SUPFAM" id="SSF57863">
    <property type="entry name" value="ArfGap/RecO-like zinc finger"/>
    <property type="match status" value="1"/>
</dbReference>
<protein>
    <recommendedName>
        <fullName evidence="3 8">DNA repair protein RecO</fullName>
    </recommendedName>
    <alternativeName>
        <fullName evidence="7 8">Recombination protein O</fullName>
    </alternativeName>
</protein>
<comment type="function">
    <text evidence="1 8">Involved in DNA repair and RecF pathway recombination.</text>
</comment>
<dbReference type="Gene3D" id="2.40.50.140">
    <property type="entry name" value="Nucleic acid-binding proteins"/>
    <property type="match status" value="1"/>
</dbReference>
<evidence type="ECO:0000259" key="9">
    <source>
        <dbReference type="Pfam" id="PF11967"/>
    </source>
</evidence>
<proteinExistence type="inferred from homology"/>
<dbReference type="InterPro" id="IPR042242">
    <property type="entry name" value="RecO_C"/>
</dbReference>
<evidence type="ECO:0000256" key="8">
    <source>
        <dbReference type="HAMAP-Rule" id="MF_00201"/>
    </source>
</evidence>
<dbReference type="PANTHER" id="PTHR33991:SF1">
    <property type="entry name" value="DNA REPAIR PROTEIN RECO"/>
    <property type="match status" value="1"/>
</dbReference>
<reference evidence="10 11" key="1">
    <citation type="submission" date="2024-04" db="EMBL/GenBank/DDBJ databases">
        <title>Draft genome sequence of Sessilibacter corallicola NBRC 116591.</title>
        <authorList>
            <person name="Miyakawa T."/>
            <person name="Kusuya Y."/>
            <person name="Miura T."/>
        </authorList>
    </citation>
    <scope>NUCLEOTIDE SEQUENCE [LARGE SCALE GENOMIC DNA]</scope>
    <source>
        <strain evidence="10 11">KU-00831-HH</strain>
    </source>
</reference>
<dbReference type="Proteomes" id="UP001465153">
    <property type="component" value="Unassembled WGS sequence"/>
</dbReference>
<dbReference type="Pfam" id="PF11967">
    <property type="entry name" value="RecO_N"/>
    <property type="match status" value="1"/>
</dbReference>
<evidence type="ECO:0000256" key="6">
    <source>
        <dbReference type="ARBA" id="ARBA00023204"/>
    </source>
</evidence>
<comment type="caution">
    <text evidence="10">The sequence shown here is derived from an EMBL/GenBank/DDBJ whole genome shotgun (WGS) entry which is preliminary data.</text>
</comment>
<evidence type="ECO:0000256" key="5">
    <source>
        <dbReference type="ARBA" id="ARBA00023172"/>
    </source>
</evidence>
<dbReference type="InterPro" id="IPR012340">
    <property type="entry name" value="NA-bd_OB-fold"/>
</dbReference>
<dbReference type="Pfam" id="PF02565">
    <property type="entry name" value="RecO_C"/>
    <property type="match status" value="1"/>
</dbReference>
<dbReference type="InterPro" id="IPR037278">
    <property type="entry name" value="ARFGAP/RecO"/>
</dbReference>
<keyword evidence="6 8" id="KW-0234">DNA repair</keyword>
<dbReference type="InterPro" id="IPR003717">
    <property type="entry name" value="RecO"/>
</dbReference>
<evidence type="ECO:0000313" key="11">
    <source>
        <dbReference type="Proteomes" id="UP001465153"/>
    </source>
</evidence>
<dbReference type="HAMAP" id="MF_00201">
    <property type="entry name" value="RecO"/>
    <property type="match status" value="1"/>
</dbReference>
<keyword evidence="11" id="KW-1185">Reference proteome</keyword>
<feature type="domain" description="DNA replication/recombination mediator RecO N-terminal" evidence="9">
    <location>
        <begin position="8"/>
        <end position="80"/>
    </location>
</feature>
<evidence type="ECO:0000256" key="4">
    <source>
        <dbReference type="ARBA" id="ARBA00022763"/>
    </source>
</evidence>
<comment type="similarity">
    <text evidence="2 8">Belongs to the RecO family.</text>
</comment>
<sequence>MNPSQNLQPAYVLHSRNYRETSLLVDFFCANHGRVSAVAKRVRGSKNKLSLFRPFQPVQITWTGRTDLKSLSHIEITQSFQNFPGLNVYCGYYLNELLLKLIGSGDAYIELFSVYMECLEFLKTNTDQKEQEKILRKFEFLLLRELGYGLNLSVCSSTGKAISSANHYYFLTNVGFIEEQAHMNTMDSTINSTMDVATAPTSSKVNPLFPGSHLLAIAEGNYDNRDALKSAKIITRRMIDFLLNGKPLNSRVLYAQMIKKMSETEMNKMKGISE</sequence>
<dbReference type="RefSeq" id="WP_353301372.1">
    <property type="nucleotide sequence ID" value="NZ_BAABWN010000001.1"/>
</dbReference>
<gene>
    <name evidence="8 10" type="primary">recO</name>
    <name evidence="10" type="ORF">NBRC116591_02400</name>
</gene>
<evidence type="ECO:0000256" key="1">
    <source>
        <dbReference type="ARBA" id="ARBA00003065"/>
    </source>
</evidence>
<evidence type="ECO:0000313" key="10">
    <source>
        <dbReference type="EMBL" id="GAA6166430.1"/>
    </source>
</evidence>
<dbReference type="NCBIfam" id="TIGR00613">
    <property type="entry name" value="reco"/>
    <property type="match status" value="1"/>
</dbReference>
<dbReference type="InterPro" id="IPR022572">
    <property type="entry name" value="DNA_rep/recomb_RecO_N"/>
</dbReference>
<dbReference type="Gene3D" id="1.20.1440.120">
    <property type="entry name" value="Recombination protein O, C-terminal domain"/>
    <property type="match status" value="1"/>
</dbReference>
<evidence type="ECO:0000256" key="3">
    <source>
        <dbReference type="ARBA" id="ARBA00021310"/>
    </source>
</evidence>
<dbReference type="PANTHER" id="PTHR33991">
    <property type="entry name" value="DNA REPAIR PROTEIN RECO"/>
    <property type="match status" value="1"/>
</dbReference>
<evidence type="ECO:0000256" key="7">
    <source>
        <dbReference type="ARBA" id="ARBA00033409"/>
    </source>
</evidence>